<evidence type="ECO:0000313" key="1">
    <source>
        <dbReference type="EMBL" id="ERJ06709.1"/>
    </source>
</evidence>
<dbReference type="EMBL" id="AFNT02000011">
    <property type="protein sequence ID" value="ERJ06709.1"/>
    <property type="molecule type" value="Genomic_DNA"/>
</dbReference>
<evidence type="ECO:0000313" key="2">
    <source>
        <dbReference type="Proteomes" id="UP000003861"/>
    </source>
</evidence>
<name>U2FEJ4_9EURY</name>
<reference evidence="1 2" key="1">
    <citation type="journal article" date="2011" name="J. Bacteriol.">
        <title>Genome sequence of Halorhabdus tiamatea, the first archaeon isolated from a deep-sea anoxic brine lake.</title>
        <authorList>
            <person name="Antunes A."/>
            <person name="Alam I."/>
            <person name="Bajic V.B."/>
            <person name="Stingl U."/>
        </authorList>
    </citation>
    <scope>NUCLEOTIDE SEQUENCE [LARGE SCALE GENOMIC DNA]</scope>
    <source>
        <strain evidence="1 2">SARL4B</strain>
    </source>
</reference>
<proteinExistence type="predicted"/>
<dbReference type="AlphaFoldDB" id="U2FEJ4"/>
<protein>
    <submittedName>
        <fullName evidence="1">Uncharacterized protein</fullName>
    </submittedName>
</protein>
<dbReference type="Proteomes" id="UP000003861">
    <property type="component" value="Unassembled WGS sequence"/>
</dbReference>
<sequence length="63" mass="7150">MPSPADKRLRGPDAWHGLPTCRGRVRKKREENFYGATSGFPGCEDIRFVLFGGFPDDLHFLNI</sequence>
<gene>
    <name evidence="1" type="ORF">HLRTI_001264</name>
</gene>
<organism evidence="1 2">
    <name type="scientific">Halorhabdus tiamatea SARL4B</name>
    <dbReference type="NCBI Taxonomy" id="1033806"/>
    <lineage>
        <taxon>Archaea</taxon>
        <taxon>Methanobacteriati</taxon>
        <taxon>Methanobacteriota</taxon>
        <taxon>Stenosarchaea group</taxon>
        <taxon>Halobacteria</taxon>
        <taxon>Halobacteriales</taxon>
        <taxon>Haloarculaceae</taxon>
        <taxon>Halorhabdus</taxon>
    </lineage>
</organism>
<accession>U2FEJ4</accession>
<comment type="caution">
    <text evidence="1">The sequence shown here is derived from an EMBL/GenBank/DDBJ whole genome shotgun (WGS) entry which is preliminary data.</text>
</comment>
<reference evidence="1 2" key="2">
    <citation type="journal article" date="2013" name="PLoS ONE">
        <title>INDIGO - INtegrated Data Warehouse of MIcrobial GenOmes with Examples from the Red Sea Extremophiles.</title>
        <authorList>
            <person name="Alam I."/>
            <person name="Antunes A."/>
            <person name="Kamau A.A."/>
            <person name="Ba Alawi W."/>
            <person name="Kalkatawi M."/>
            <person name="Stingl U."/>
            <person name="Bajic V.B."/>
        </authorList>
    </citation>
    <scope>NUCLEOTIDE SEQUENCE [LARGE SCALE GENOMIC DNA]</scope>
    <source>
        <strain evidence="1 2">SARL4B</strain>
    </source>
</reference>